<feature type="region of interest" description="Disordered" evidence="16">
    <location>
        <begin position="1"/>
        <end position="60"/>
    </location>
</feature>
<dbReference type="GO" id="GO:0016779">
    <property type="term" value="F:nucleotidyltransferase activity"/>
    <property type="evidence" value="ECO:0007669"/>
    <property type="project" value="UniProtKB-KW"/>
</dbReference>
<dbReference type="GO" id="GO:0070212">
    <property type="term" value="P:protein poly-ADP-ribosylation"/>
    <property type="evidence" value="ECO:0007669"/>
    <property type="project" value="TreeGrafter"/>
</dbReference>
<dbReference type="InterPro" id="IPR036930">
    <property type="entry name" value="WGR_dom_sf"/>
</dbReference>
<keyword evidence="12" id="KW-0539">Nucleus</keyword>
<evidence type="ECO:0000313" key="21">
    <source>
        <dbReference type="Proteomes" id="UP000054937"/>
    </source>
</evidence>
<dbReference type="CDD" id="cd01437">
    <property type="entry name" value="parp_like"/>
    <property type="match status" value="1"/>
</dbReference>
<dbReference type="SUPFAM" id="SSF56399">
    <property type="entry name" value="ADP-ribosylation"/>
    <property type="match status" value="1"/>
</dbReference>
<keyword evidence="8" id="KW-0863">Zinc-finger</keyword>
<name>A0A0V0QLV8_PSEPJ</name>
<dbReference type="InterPro" id="IPR004102">
    <property type="entry name" value="Poly(ADP-ribose)pol_reg_dom"/>
</dbReference>
<dbReference type="AlphaFoldDB" id="A0A0V0QLV8"/>
<dbReference type="SUPFAM" id="SSF142921">
    <property type="entry name" value="WGR domain-like"/>
    <property type="match status" value="1"/>
</dbReference>
<evidence type="ECO:0000259" key="19">
    <source>
        <dbReference type="PROSITE" id="PS51977"/>
    </source>
</evidence>
<dbReference type="GO" id="GO:0003677">
    <property type="term" value="F:DNA binding"/>
    <property type="evidence" value="ECO:0007669"/>
    <property type="project" value="UniProtKB-KW"/>
</dbReference>
<evidence type="ECO:0000256" key="5">
    <source>
        <dbReference type="ARBA" id="ARBA00022723"/>
    </source>
</evidence>
<dbReference type="PROSITE" id="PS51060">
    <property type="entry name" value="PARP_ALPHA_HD"/>
    <property type="match status" value="1"/>
</dbReference>
<comment type="caution">
    <text evidence="20">The sequence shown here is derived from an EMBL/GenBank/DDBJ whole genome shotgun (WGS) entry which is preliminary data.</text>
</comment>
<feature type="compositionally biased region" description="Basic and acidic residues" evidence="16">
    <location>
        <begin position="41"/>
        <end position="59"/>
    </location>
</feature>
<dbReference type="SUPFAM" id="SSF47587">
    <property type="entry name" value="Domain of poly(ADP-ribose) polymerase"/>
    <property type="match status" value="1"/>
</dbReference>
<keyword evidence="4" id="KW-0548">Nucleotidyltransferase</keyword>
<evidence type="ECO:0000256" key="11">
    <source>
        <dbReference type="ARBA" id="ARBA00023125"/>
    </source>
</evidence>
<evidence type="ECO:0000313" key="20">
    <source>
        <dbReference type="EMBL" id="KRX03143.1"/>
    </source>
</evidence>
<evidence type="ECO:0000256" key="12">
    <source>
        <dbReference type="ARBA" id="ARBA00023242"/>
    </source>
</evidence>
<reference evidence="20 21" key="1">
    <citation type="journal article" date="2015" name="Sci. Rep.">
        <title>Genome of the facultative scuticociliatosis pathogen Pseudocohnilembus persalinus provides insight into its virulence through horizontal gene transfer.</title>
        <authorList>
            <person name="Xiong J."/>
            <person name="Wang G."/>
            <person name="Cheng J."/>
            <person name="Tian M."/>
            <person name="Pan X."/>
            <person name="Warren A."/>
            <person name="Jiang C."/>
            <person name="Yuan D."/>
            <person name="Miao W."/>
        </authorList>
    </citation>
    <scope>NUCLEOTIDE SEQUENCE [LARGE SCALE GENOMIC DNA]</scope>
    <source>
        <strain evidence="20">36N120E</strain>
    </source>
</reference>
<gene>
    <name evidence="20" type="ORF">PPERSA_10224</name>
</gene>
<dbReference type="InterPro" id="IPR012317">
    <property type="entry name" value="Poly(ADP-ribose)pol_cat_dom"/>
</dbReference>
<evidence type="ECO:0000256" key="2">
    <source>
        <dbReference type="ARBA" id="ARBA00022676"/>
    </source>
</evidence>
<dbReference type="PANTHER" id="PTHR10459:SF60">
    <property type="entry name" value="POLY [ADP-RIBOSE] POLYMERASE 2"/>
    <property type="match status" value="1"/>
</dbReference>
<dbReference type="Proteomes" id="UP000054937">
    <property type="component" value="Unassembled WGS sequence"/>
</dbReference>
<evidence type="ECO:0000256" key="15">
    <source>
        <dbReference type="RuleBase" id="RU362114"/>
    </source>
</evidence>
<evidence type="ECO:0000256" key="10">
    <source>
        <dbReference type="ARBA" id="ARBA00023027"/>
    </source>
</evidence>
<feature type="domain" description="WGR" evidence="19">
    <location>
        <begin position="112"/>
        <end position="211"/>
    </location>
</feature>
<dbReference type="Pfam" id="PF00644">
    <property type="entry name" value="PARP"/>
    <property type="match status" value="1"/>
</dbReference>
<feature type="region of interest" description="Disordered" evidence="16">
    <location>
        <begin position="206"/>
        <end position="228"/>
    </location>
</feature>
<evidence type="ECO:0000259" key="18">
    <source>
        <dbReference type="PROSITE" id="PS51060"/>
    </source>
</evidence>
<dbReference type="Gene3D" id="1.20.142.10">
    <property type="entry name" value="Poly(ADP-ribose) polymerase, regulatory domain"/>
    <property type="match status" value="1"/>
</dbReference>
<dbReference type="FunFam" id="1.20.142.10:FF:000002">
    <property type="entry name" value="Poly [ADP-ribose] polymerase"/>
    <property type="match status" value="1"/>
</dbReference>
<keyword evidence="5" id="KW-0479">Metal-binding</keyword>
<dbReference type="SMART" id="SM00773">
    <property type="entry name" value="WGR"/>
    <property type="match status" value="1"/>
</dbReference>
<dbReference type="InParanoid" id="A0A0V0QLV8"/>
<feature type="compositionally biased region" description="Basic residues" evidence="16">
    <location>
        <begin position="1"/>
        <end position="16"/>
    </location>
</feature>
<proteinExistence type="inferred from homology"/>
<comment type="similarity">
    <text evidence="13">Belongs to the ARTD/PARP family.</text>
</comment>
<evidence type="ECO:0000256" key="6">
    <source>
        <dbReference type="ARBA" id="ARBA00022737"/>
    </source>
</evidence>
<dbReference type="PANTHER" id="PTHR10459">
    <property type="entry name" value="DNA LIGASE"/>
    <property type="match status" value="1"/>
</dbReference>
<dbReference type="PROSITE" id="PS51059">
    <property type="entry name" value="PARP_CATALYTIC"/>
    <property type="match status" value="1"/>
</dbReference>
<dbReference type="EC" id="2.4.2.-" evidence="15"/>
<organism evidence="20 21">
    <name type="scientific">Pseudocohnilembus persalinus</name>
    <name type="common">Ciliate</name>
    <dbReference type="NCBI Taxonomy" id="266149"/>
    <lineage>
        <taxon>Eukaryota</taxon>
        <taxon>Sar</taxon>
        <taxon>Alveolata</taxon>
        <taxon>Ciliophora</taxon>
        <taxon>Intramacronucleata</taxon>
        <taxon>Oligohymenophorea</taxon>
        <taxon>Scuticociliatia</taxon>
        <taxon>Philasterida</taxon>
        <taxon>Pseudocohnilembidae</taxon>
        <taxon>Pseudocohnilembus</taxon>
    </lineage>
</organism>
<dbReference type="Gene3D" id="3.90.228.10">
    <property type="match status" value="1"/>
</dbReference>
<evidence type="ECO:0000256" key="8">
    <source>
        <dbReference type="ARBA" id="ARBA00022771"/>
    </source>
</evidence>
<evidence type="ECO:0000256" key="1">
    <source>
        <dbReference type="ARBA" id="ARBA00004123"/>
    </source>
</evidence>
<dbReference type="EMBL" id="LDAU01000144">
    <property type="protein sequence ID" value="KRX03143.1"/>
    <property type="molecule type" value="Genomic_DNA"/>
</dbReference>
<evidence type="ECO:0000256" key="16">
    <source>
        <dbReference type="SAM" id="MobiDB-lite"/>
    </source>
</evidence>
<keyword evidence="3 15" id="KW-0808">Transferase</keyword>
<keyword evidence="10 15" id="KW-0520">NAD</keyword>
<feature type="domain" description="PARP catalytic" evidence="17">
    <location>
        <begin position="358"/>
        <end position="572"/>
    </location>
</feature>
<dbReference type="InterPro" id="IPR036616">
    <property type="entry name" value="Poly(ADP-ribose)pol_reg_dom_sf"/>
</dbReference>
<accession>A0A0V0QLV8</accession>
<dbReference type="GO" id="GO:0005730">
    <property type="term" value="C:nucleolus"/>
    <property type="evidence" value="ECO:0007669"/>
    <property type="project" value="TreeGrafter"/>
</dbReference>
<evidence type="ECO:0000259" key="17">
    <source>
        <dbReference type="PROSITE" id="PS51059"/>
    </source>
</evidence>
<dbReference type="Pfam" id="PF02877">
    <property type="entry name" value="PARP_reg"/>
    <property type="match status" value="1"/>
</dbReference>
<dbReference type="PROSITE" id="PS51977">
    <property type="entry name" value="WGR"/>
    <property type="match status" value="1"/>
</dbReference>
<dbReference type="GO" id="GO:0006302">
    <property type="term" value="P:double-strand break repair"/>
    <property type="evidence" value="ECO:0007669"/>
    <property type="project" value="TreeGrafter"/>
</dbReference>
<keyword evidence="2 15" id="KW-0328">Glycosyltransferase</keyword>
<keyword evidence="21" id="KW-1185">Reference proteome</keyword>
<feature type="domain" description="PARP alpha-helical" evidence="18">
    <location>
        <begin position="229"/>
        <end position="350"/>
    </location>
</feature>
<sequence>MPPKKKASKKATKKQTKQQQKSVSSSPEPEPKKVPKKGNKRAPETEKKNEENPEPEIEKKVKKTTAYSWLLEKDPKLEEFPENADYGSNPVPKFPYQKTQVPIDENLLNRDKFGLYCKKNQPYSAKMQFSSMVANTNSNKFYIVQVLYDLDKPQNFFVLKRWGRTGEPGYQALIGPVTEQKAIEIYDERVYNRTVETNYELIKTQLEDENDKEEQKTQDQKVNTVNKQDSNLDQPVQNLINLIFDMKVQQKAMQAMGYDPKKCPLGKLADESILDGYKVLNKIVIVLKANKPDRRTQLEELSSQFYSKIPHDFGRQKMKDFILDDEEKVNQKLNMLQSLTDMKIATNLNDQISNTTLNQIDANYQKLNCAVKTLPTNSEMYTDICQFIKDGSKNFNANITDIFEIERPGEDERFNKKIGNRMLLWHGSRVSNYVGILSQGLRIAPPEAPVSGYLYGKGIYLADMFDKSAHYCRGGTDDGTILIMLIEGALGQQNVLQGPNSNAQALLNGKHSTFGEGQYGPHSKNYKKLKDGTVLPLGKCQRTASSSYMGHNEYIVYNINQAKIKYLIRCKI</sequence>
<feature type="compositionally biased region" description="Low complexity" evidence="16">
    <location>
        <begin position="17"/>
        <end position="27"/>
    </location>
</feature>
<keyword evidence="6" id="KW-0677">Repeat</keyword>
<dbReference type="OMA" id="IPHNNGY"/>
<evidence type="ECO:0000256" key="9">
    <source>
        <dbReference type="ARBA" id="ARBA00022833"/>
    </source>
</evidence>
<dbReference type="Pfam" id="PF05406">
    <property type="entry name" value="WGR"/>
    <property type="match status" value="1"/>
</dbReference>
<dbReference type="InterPro" id="IPR050800">
    <property type="entry name" value="ARTD/PARP"/>
</dbReference>
<dbReference type="GO" id="GO:0003950">
    <property type="term" value="F:NAD+ poly-ADP-ribosyltransferase activity"/>
    <property type="evidence" value="ECO:0007669"/>
    <property type="project" value="UniProtKB-UniRule"/>
</dbReference>
<evidence type="ECO:0000256" key="3">
    <source>
        <dbReference type="ARBA" id="ARBA00022679"/>
    </source>
</evidence>
<dbReference type="GO" id="GO:1990404">
    <property type="term" value="F:NAD+-protein mono-ADP-ribosyltransferase activity"/>
    <property type="evidence" value="ECO:0007669"/>
    <property type="project" value="TreeGrafter"/>
</dbReference>
<keyword evidence="11" id="KW-0238">DNA-binding</keyword>
<comment type="catalytic activity">
    <reaction evidence="14">
        <text>NAD(+) + (ADP-D-ribosyl)n-acceptor = nicotinamide + (ADP-D-ribosyl)n+1-acceptor + H(+).</text>
        <dbReference type="EC" id="2.4.2.30"/>
    </reaction>
</comment>
<evidence type="ECO:0000256" key="14">
    <source>
        <dbReference type="ARBA" id="ARBA00033987"/>
    </source>
</evidence>
<protein>
    <recommendedName>
        <fullName evidence="15">Poly [ADP-ribose] polymerase</fullName>
        <shortName evidence="15">PARP</shortName>
        <ecNumber evidence="15">2.4.2.-</ecNumber>
    </recommendedName>
</protein>
<evidence type="ECO:0000256" key="13">
    <source>
        <dbReference type="ARBA" id="ARBA00024347"/>
    </source>
</evidence>
<dbReference type="OrthoDB" id="2017365at2759"/>
<dbReference type="GO" id="GO:0008270">
    <property type="term" value="F:zinc ion binding"/>
    <property type="evidence" value="ECO:0007669"/>
    <property type="project" value="UniProtKB-KW"/>
</dbReference>
<keyword evidence="9" id="KW-0862">Zinc</keyword>
<dbReference type="InterPro" id="IPR008893">
    <property type="entry name" value="WGR_domain"/>
</dbReference>
<keyword evidence="7" id="KW-0013">ADP-ribosylation</keyword>
<evidence type="ECO:0000256" key="7">
    <source>
        <dbReference type="ARBA" id="ARBA00022765"/>
    </source>
</evidence>
<evidence type="ECO:0000256" key="4">
    <source>
        <dbReference type="ARBA" id="ARBA00022695"/>
    </source>
</evidence>
<comment type="subcellular location">
    <subcellularLocation>
        <location evidence="1">Nucleus</location>
    </subcellularLocation>
</comment>